<name>A0A6A4HTZ6_9AGAR</name>
<evidence type="ECO:0000313" key="1">
    <source>
        <dbReference type="EMBL" id="KAE9401200.1"/>
    </source>
</evidence>
<dbReference type="Proteomes" id="UP000799118">
    <property type="component" value="Unassembled WGS sequence"/>
</dbReference>
<evidence type="ECO:0000313" key="2">
    <source>
        <dbReference type="Proteomes" id="UP000799118"/>
    </source>
</evidence>
<dbReference type="OrthoDB" id="2996139at2759"/>
<protein>
    <submittedName>
        <fullName evidence="1">Uncharacterized protein</fullName>
    </submittedName>
</protein>
<reference evidence="1" key="1">
    <citation type="journal article" date="2019" name="Environ. Microbiol.">
        <title>Fungal ecological strategies reflected in gene transcription - a case study of two litter decomposers.</title>
        <authorList>
            <person name="Barbi F."/>
            <person name="Kohler A."/>
            <person name="Barry K."/>
            <person name="Baskaran P."/>
            <person name="Daum C."/>
            <person name="Fauchery L."/>
            <person name="Ihrmark K."/>
            <person name="Kuo A."/>
            <person name="LaButti K."/>
            <person name="Lipzen A."/>
            <person name="Morin E."/>
            <person name="Grigoriev I.V."/>
            <person name="Henrissat B."/>
            <person name="Lindahl B."/>
            <person name="Martin F."/>
        </authorList>
    </citation>
    <scope>NUCLEOTIDE SEQUENCE</scope>
    <source>
        <strain evidence="1">JB14</strain>
    </source>
</reference>
<dbReference type="EMBL" id="ML769448">
    <property type="protein sequence ID" value="KAE9401200.1"/>
    <property type="molecule type" value="Genomic_DNA"/>
</dbReference>
<accession>A0A6A4HTZ6</accession>
<keyword evidence="2" id="KW-1185">Reference proteome</keyword>
<proteinExistence type="predicted"/>
<sequence length="111" mass="12861">MRITTISTTPPSRNPPTVNAMYNLQVPMPIPCTTKTQFFNGQYIEDFLNQIVLHASQAGETDLDKMVKYLMDYSSNQVKDIIIYMDEFDLDKLATLKWKSAKDSCIVWLYR</sequence>
<gene>
    <name evidence="1" type="ORF">BT96DRAFT_992253</name>
</gene>
<dbReference type="AlphaFoldDB" id="A0A6A4HTZ6"/>
<organism evidence="1 2">
    <name type="scientific">Gymnopus androsaceus JB14</name>
    <dbReference type="NCBI Taxonomy" id="1447944"/>
    <lineage>
        <taxon>Eukaryota</taxon>
        <taxon>Fungi</taxon>
        <taxon>Dikarya</taxon>
        <taxon>Basidiomycota</taxon>
        <taxon>Agaricomycotina</taxon>
        <taxon>Agaricomycetes</taxon>
        <taxon>Agaricomycetidae</taxon>
        <taxon>Agaricales</taxon>
        <taxon>Marasmiineae</taxon>
        <taxon>Omphalotaceae</taxon>
        <taxon>Gymnopus</taxon>
    </lineage>
</organism>